<reference evidence="1 2" key="1">
    <citation type="submission" date="2016-03" db="EMBL/GenBank/DDBJ databases">
        <title>EvidentialGene: Evidence-directed Construction of Genes on Genomes.</title>
        <authorList>
            <person name="Gilbert D.G."/>
            <person name="Choi J.-H."/>
            <person name="Mockaitis K."/>
            <person name="Colbourne J."/>
            <person name="Pfrender M."/>
        </authorList>
    </citation>
    <scope>NUCLEOTIDE SEQUENCE [LARGE SCALE GENOMIC DNA]</scope>
    <source>
        <strain evidence="1 2">Xinb3</strain>
        <tissue evidence="1">Complete organism</tissue>
    </source>
</reference>
<feature type="non-terminal residue" evidence="1">
    <location>
        <position position="1"/>
    </location>
</feature>
<feature type="non-terminal residue" evidence="1">
    <location>
        <position position="122"/>
    </location>
</feature>
<evidence type="ECO:0000313" key="2">
    <source>
        <dbReference type="Proteomes" id="UP000076858"/>
    </source>
</evidence>
<dbReference type="InterPro" id="IPR050708">
    <property type="entry name" value="T6SS_VgrG/RHS"/>
</dbReference>
<dbReference type="NCBIfam" id="TIGR03696">
    <property type="entry name" value="Rhs_assc_core"/>
    <property type="match status" value="1"/>
</dbReference>
<keyword evidence="2" id="KW-1185">Reference proteome</keyword>
<protein>
    <submittedName>
        <fullName evidence="1">Uncharacterized protein</fullName>
    </submittedName>
</protein>
<dbReference type="InterPro" id="IPR022385">
    <property type="entry name" value="Rhs_assc_core"/>
</dbReference>
<sequence length="122" mass="13561">QVRYTSNGKKSKASYYVWLDSLPIAQIDLGYDAAGTTIASTTLTYLHSDHLNTPRLATNQGGNLVWSWQSDAFGVGQPNTYGGNIDVILRFPGQVADAHSALYYNYFRDYDPETGRYVESDP</sequence>
<dbReference type="PRINTS" id="PR00394">
    <property type="entry name" value="RHSPROTEIN"/>
</dbReference>
<dbReference type="Gene3D" id="2.180.10.10">
    <property type="entry name" value="RHS repeat-associated core"/>
    <property type="match status" value="1"/>
</dbReference>
<dbReference type="AlphaFoldDB" id="A0A162C4D0"/>
<evidence type="ECO:0000313" key="1">
    <source>
        <dbReference type="EMBL" id="KZS00801.1"/>
    </source>
</evidence>
<comment type="caution">
    <text evidence="1">The sequence shown here is derived from an EMBL/GenBank/DDBJ whole genome shotgun (WGS) entry which is preliminary data.</text>
</comment>
<dbReference type="PANTHER" id="PTHR32305:SF15">
    <property type="entry name" value="PROTEIN RHSA-RELATED"/>
    <property type="match status" value="1"/>
</dbReference>
<organism evidence="1 2">
    <name type="scientific">Daphnia magna</name>
    <dbReference type="NCBI Taxonomy" id="35525"/>
    <lineage>
        <taxon>Eukaryota</taxon>
        <taxon>Metazoa</taxon>
        <taxon>Ecdysozoa</taxon>
        <taxon>Arthropoda</taxon>
        <taxon>Crustacea</taxon>
        <taxon>Branchiopoda</taxon>
        <taxon>Diplostraca</taxon>
        <taxon>Cladocera</taxon>
        <taxon>Anomopoda</taxon>
        <taxon>Daphniidae</taxon>
        <taxon>Daphnia</taxon>
    </lineage>
</organism>
<proteinExistence type="predicted"/>
<dbReference type="PANTHER" id="PTHR32305">
    <property type="match status" value="1"/>
</dbReference>
<dbReference type="Proteomes" id="UP000076858">
    <property type="component" value="Unassembled WGS sequence"/>
</dbReference>
<name>A0A162C4D0_9CRUS</name>
<dbReference type="EMBL" id="LRGB01008488">
    <property type="protein sequence ID" value="KZS00801.1"/>
    <property type="molecule type" value="Genomic_DNA"/>
</dbReference>
<accession>A0A162C4D0</accession>
<gene>
    <name evidence="1" type="ORF">APZ42_002751</name>
</gene>